<dbReference type="Proteomes" id="UP000829069">
    <property type="component" value="Chromosome"/>
</dbReference>
<organism evidence="3 4">
    <name type="scientific">Arthrobacter sulfonylureivorans</name>
    <dbReference type="NCBI Taxonomy" id="2486855"/>
    <lineage>
        <taxon>Bacteria</taxon>
        <taxon>Bacillati</taxon>
        <taxon>Actinomycetota</taxon>
        <taxon>Actinomycetes</taxon>
        <taxon>Micrococcales</taxon>
        <taxon>Micrococcaceae</taxon>
        <taxon>Arthrobacter</taxon>
    </lineage>
</organism>
<dbReference type="InterPro" id="IPR015168">
    <property type="entry name" value="SsuA/THI5"/>
</dbReference>
<dbReference type="PANTHER" id="PTHR30024:SF42">
    <property type="entry name" value="ALIPHATIC SULFONATES-BINDING PROTEIN-RELATED"/>
    <property type="match status" value="1"/>
</dbReference>
<evidence type="ECO:0000256" key="1">
    <source>
        <dbReference type="SAM" id="SignalP"/>
    </source>
</evidence>
<dbReference type="Pfam" id="PF09084">
    <property type="entry name" value="NMT1"/>
    <property type="match status" value="1"/>
</dbReference>
<feature type="signal peptide" evidence="1">
    <location>
        <begin position="1"/>
        <end position="18"/>
    </location>
</feature>
<evidence type="ECO:0000313" key="3">
    <source>
        <dbReference type="EMBL" id="UNK46248.1"/>
    </source>
</evidence>
<dbReference type="PROSITE" id="PS51257">
    <property type="entry name" value="PROKAR_LIPOPROTEIN"/>
    <property type="match status" value="1"/>
</dbReference>
<keyword evidence="4" id="KW-1185">Reference proteome</keyword>
<gene>
    <name evidence="3" type="ORF">MNQ99_02445</name>
</gene>
<proteinExistence type="predicted"/>
<feature type="chain" id="PRO_5045188821" evidence="1">
    <location>
        <begin position="19"/>
        <end position="331"/>
    </location>
</feature>
<feature type="domain" description="SsuA/THI5-like" evidence="2">
    <location>
        <begin position="54"/>
        <end position="270"/>
    </location>
</feature>
<protein>
    <submittedName>
        <fullName evidence="3">ABC transporter substrate-binding protein</fullName>
    </submittedName>
</protein>
<dbReference type="Gene3D" id="3.40.190.10">
    <property type="entry name" value="Periplasmic binding protein-like II"/>
    <property type="match status" value="2"/>
</dbReference>
<evidence type="ECO:0000259" key="2">
    <source>
        <dbReference type="Pfam" id="PF09084"/>
    </source>
</evidence>
<accession>A0ABY3WAR5</accession>
<reference evidence="3 4" key="1">
    <citation type="submission" date="2022-03" db="EMBL/GenBank/DDBJ databases">
        <title>Isotopic signatures of nitrous oxide derived from detoxification processes.</title>
        <authorList>
            <person name="Behrendt U."/>
            <person name="Buchen C."/>
            <person name="Well R."/>
            <person name="Ulrich A."/>
            <person name="Rohe L."/>
            <person name="Kolb S."/>
            <person name="Schloter M."/>
            <person name="Horn M.A."/>
            <person name="Augustin J."/>
        </authorList>
    </citation>
    <scope>NUCLEOTIDE SEQUENCE [LARGE SCALE GENOMIC DNA]</scope>
    <source>
        <strain evidence="3 4">S4-C24</strain>
    </source>
</reference>
<dbReference type="SUPFAM" id="SSF53850">
    <property type="entry name" value="Periplasmic binding protein-like II"/>
    <property type="match status" value="1"/>
</dbReference>
<dbReference type="EMBL" id="CP093326">
    <property type="protein sequence ID" value="UNK46248.1"/>
    <property type="molecule type" value="Genomic_DNA"/>
</dbReference>
<keyword evidence="1" id="KW-0732">Signal</keyword>
<name>A0ABY3WAR5_9MICC</name>
<dbReference type="RefSeq" id="WP_241914304.1">
    <property type="nucleotide sequence ID" value="NZ_CP093326.1"/>
</dbReference>
<sequence>MKRLVTMVCAAAVAAMLAACGGGSPSGQSVATDDAGSPAQGLTAVTVGAIPIADVAPIHLGKAKGFFEEEGLDLTIENTTGGAVSVPGVVSGSFDFAFGNTVSLMVARDQGLDLKYVVNGTRASNEDAVDFAGVVVAEDSDIQTATDLEGKTVSSNNLANIGDTTVRTAVDKAGGDGSSLKFVEVAFPDALAAVENGQVDAALILEPFLTSAIKSGARVVSWPYRETHPNLDIGGYFTSADKIKQDPELVEKFTAAMTKSMNYAQENPDEVRKIIGTYTKTDPALLEEIVLPRFDPEFDRDAAQTLAEATLKYGTVDNEVDLDALLPAGTQ</sequence>
<evidence type="ECO:0000313" key="4">
    <source>
        <dbReference type="Proteomes" id="UP000829069"/>
    </source>
</evidence>
<dbReference type="PANTHER" id="PTHR30024">
    <property type="entry name" value="ALIPHATIC SULFONATES-BINDING PROTEIN-RELATED"/>
    <property type="match status" value="1"/>
</dbReference>